<evidence type="ECO:0008006" key="3">
    <source>
        <dbReference type="Google" id="ProtNLM"/>
    </source>
</evidence>
<sequence length="135" mass="15484">MILIYSCNGVHSENSTLKKVVKPADYLKNERQDNLEMIDLDDIENFSSLIDRMGTVTCKEKASALNFNYNDVEYNLMGYVGCLTTIYGASCYFRVNRIYVHNDSLYMKIGPDQTKVLIQNSGEYTDSLISKPYNY</sequence>
<evidence type="ECO:0000313" key="2">
    <source>
        <dbReference type="Proteomes" id="UP001231197"/>
    </source>
</evidence>
<keyword evidence="2" id="KW-1185">Reference proteome</keyword>
<accession>A0ABT7ZSF5</accession>
<gene>
    <name evidence="1" type="ORF">QMA06_03020</name>
</gene>
<evidence type="ECO:0000313" key="1">
    <source>
        <dbReference type="EMBL" id="MDN3491678.1"/>
    </source>
</evidence>
<reference evidence="1 2" key="1">
    <citation type="journal article" date="2023" name="Int. J. Syst. Evol. Microbiol.">
        <title>Winogradskyella bathintestinalis sp. nov., isolated from the intestine of the deep-sea loosejaw dragonfish, Malacosteus niger.</title>
        <authorList>
            <person name="Uniacke-Lowe S."/>
            <person name="Johnson C.N."/>
            <person name="Stanton C."/>
            <person name="Hill C."/>
            <person name="Ross P."/>
        </authorList>
    </citation>
    <scope>NUCLEOTIDE SEQUENCE [LARGE SCALE GENOMIC DNA]</scope>
    <source>
        <strain evidence="1 2">APC 3343</strain>
    </source>
</reference>
<organism evidence="1 2">
    <name type="scientific">Winogradskyella bathintestinalis</name>
    <dbReference type="NCBI Taxonomy" id="3035208"/>
    <lineage>
        <taxon>Bacteria</taxon>
        <taxon>Pseudomonadati</taxon>
        <taxon>Bacteroidota</taxon>
        <taxon>Flavobacteriia</taxon>
        <taxon>Flavobacteriales</taxon>
        <taxon>Flavobacteriaceae</taxon>
        <taxon>Winogradskyella</taxon>
    </lineage>
</organism>
<comment type="caution">
    <text evidence="1">The sequence shown here is derived from an EMBL/GenBank/DDBJ whole genome shotgun (WGS) entry which is preliminary data.</text>
</comment>
<name>A0ABT7ZSF5_9FLAO</name>
<dbReference type="RefSeq" id="WP_290205373.1">
    <property type="nucleotide sequence ID" value="NZ_JASDDK010000001.1"/>
</dbReference>
<dbReference type="EMBL" id="JASDDK010000001">
    <property type="protein sequence ID" value="MDN3491678.1"/>
    <property type="molecule type" value="Genomic_DNA"/>
</dbReference>
<proteinExistence type="predicted"/>
<dbReference type="Proteomes" id="UP001231197">
    <property type="component" value="Unassembled WGS sequence"/>
</dbReference>
<protein>
    <recommendedName>
        <fullName evidence="3">Lipoprotein</fullName>
    </recommendedName>
</protein>